<dbReference type="PANTHER" id="PTHR30615">
    <property type="entry name" value="UNCHARACTERIZED PROTEIN YJBQ-RELATED"/>
    <property type="match status" value="1"/>
</dbReference>
<dbReference type="Proteomes" id="UP000594464">
    <property type="component" value="Chromosome"/>
</dbReference>
<dbReference type="EMBL" id="CP048620">
    <property type="protein sequence ID" value="QPJ64796.1"/>
    <property type="molecule type" value="Genomic_DNA"/>
</dbReference>
<gene>
    <name evidence="2" type="ORF">G3M78_05090</name>
</gene>
<sequence length="139" mass="15885">MKQEFTEIKVSTNGKGLIDVTEKIKAWAEKFGFHTGLLTLFVAHTSASLLIQENADPDVLHDMERFFSKLVPENDPDYRHTTEGSDDMPAHIRSALTQTQLSIPLRNHRLALGVWQGLYLYEHRRAPHTRTLLLHLIGE</sequence>
<dbReference type="AlphaFoldDB" id="A0A7T0C1I9"/>
<dbReference type="InterPro" id="IPR001602">
    <property type="entry name" value="UPF0047_YjbQ-like"/>
</dbReference>
<dbReference type="PANTHER" id="PTHR30615:SF8">
    <property type="entry name" value="UPF0047 PROTEIN C4A8.02C"/>
    <property type="match status" value="1"/>
</dbReference>
<dbReference type="KEGG" id="nva:G3M78_05090"/>
<evidence type="ECO:0000256" key="1">
    <source>
        <dbReference type="ARBA" id="ARBA00005534"/>
    </source>
</evidence>
<accession>A0A7T0C1I9</accession>
<reference evidence="3" key="1">
    <citation type="submission" date="2020-02" db="EMBL/GenBank/DDBJ databases">
        <title>Genomic and physiological characterization of two novel Nitrospinaceae genera.</title>
        <authorList>
            <person name="Mueller A.J."/>
            <person name="Jung M.-Y."/>
            <person name="Strachan C.R."/>
            <person name="Herbold C.W."/>
            <person name="Kirkegaard R.H."/>
            <person name="Daims H."/>
        </authorList>
    </citation>
    <scope>NUCLEOTIDE SEQUENCE [LARGE SCALE GENOMIC DNA]</scope>
</reference>
<evidence type="ECO:0000313" key="3">
    <source>
        <dbReference type="Proteomes" id="UP000594464"/>
    </source>
</evidence>
<protein>
    <submittedName>
        <fullName evidence="2">YjbQ family protein</fullName>
    </submittedName>
</protein>
<comment type="similarity">
    <text evidence="1">Belongs to the UPF0047 family.</text>
</comment>
<dbReference type="Pfam" id="PF01894">
    <property type="entry name" value="YjbQ"/>
    <property type="match status" value="1"/>
</dbReference>
<evidence type="ECO:0000313" key="2">
    <source>
        <dbReference type="EMBL" id="QPJ64796.1"/>
    </source>
</evidence>
<name>A0A7T0C1I9_9BACT</name>
<dbReference type="NCBIfam" id="TIGR00149">
    <property type="entry name" value="TIGR00149_YjbQ"/>
    <property type="match status" value="1"/>
</dbReference>
<organism evidence="2 3">
    <name type="scientific">Candidatus Nitrohelix vancouverensis</name>
    <dbReference type="NCBI Taxonomy" id="2705534"/>
    <lineage>
        <taxon>Bacteria</taxon>
        <taxon>Pseudomonadati</taxon>
        <taxon>Nitrospinota/Tectimicrobiota group</taxon>
        <taxon>Nitrospinota</taxon>
        <taxon>Nitrospinia</taxon>
        <taxon>Nitrospinales</taxon>
        <taxon>Nitrospinaceae</taxon>
        <taxon>Candidatus Nitrohelix</taxon>
    </lineage>
</organism>
<dbReference type="SUPFAM" id="SSF111038">
    <property type="entry name" value="YjbQ-like"/>
    <property type="match status" value="1"/>
</dbReference>
<dbReference type="InterPro" id="IPR035917">
    <property type="entry name" value="YjbQ-like_sf"/>
</dbReference>
<proteinExistence type="inferred from homology"/>
<dbReference type="Gene3D" id="2.60.120.460">
    <property type="entry name" value="YjbQ-like"/>
    <property type="match status" value="1"/>
</dbReference>
<dbReference type="PIRSF" id="PIRSF004681">
    <property type="entry name" value="UCP004681"/>
    <property type="match status" value="1"/>
</dbReference>